<proteinExistence type="inferred from homology"/>
<feature type="transmembrane region" description="Helical" evidence="7">
    <location>
        <begin position="479"/>
        <end position="502"/>
    </location>
</feature>
<dbReference type="Gene3D" id="1.20.1250.20">
    <property type="entry name" value="MFS general substrate transporter like domains"/>
    <property type="match status" value="2"/>
</dbReference>
<feature type="transmembrane region" description="Helical" evidence="7">
    <location>
        <begin position="534"/>
        <end position="556"/>
    </location>
</feature>
<feature type="transmembrane region" description="Helical" evidence="7">
    <location>
        <begin position="577"/>
        <end position="597"/>
    </location>
</feature>
<feature type="transmembrane region" description="Helical" evidence="7">
    <location>
        <begin position="609"/>
        <end position="630"/>
    </location>
</feature>
<keyword evidence="9" id="KW-1185">Reference proteome</keyword>
<feature type="transmembrane region" description="Helical" evidence="7">
    <location>
        <begin position="447"/>
        <end position="467"/>
    </location>
</feature>
<evidence type="ECO:0000256" key="7">
    <source>
        <dbReference type="SAM" id="Phobius"/>
    </source>
</evidence>
<comment type="caution">
    <text evidence="8">The sequence shown here is derived from an EMBL/GenBank/DDBJ whole genome shotgun (WGS) entry which is preliminary data.</text>
</comment>
<dbReference type="GO" id="GO:0016020">
    <property type="term" value="C:membrane"/>
    <property type="evidence" value="ECO:0007669"/>
    <property type="project" value="UniProtKB-SubCell"/>
</dbReference>
<reference evidence="8 9" key="1">
    <citation type="submission" date="2024-10" db="EMBL/GenBank/DDBJ databases">
        <title>Updated reference genomes for cyclostephanoid diatoms.</title>
        <authorList>
            <person name="Roberts W.R."/>
            <person name="Alverson A.J."/>
        </authorList>
    </citation>
    <scope>NUCLEOTIDE SEQUENCE [LARGE SCALE GENOMIC DNA]</scope>
    <source>
        <strain evidence="8 9">AJA010-31</strain>
    </source>
</reference>
<dbReference type="SUPFAM" id="SSF103473">
    <property type="entry name" value="MFS general substrate transporter"/>
    <property type="match status" value="1"/>
</dbReference>
<dbReference type="EMBL" id="JALLPJ020001307">
    <property type="protein sequence ID" value="KAL3770573.1"/>
    <property type="molecule type" value="Genomic_DNA"/>
</dbReference>
<feature type="transmembrane region" description="Helical" evidence="7">
    <location>
        <begin position="669"/>
        <end position="693"/>
    </location>
</feature>
<protein>
    <recommendedName>
        <fullName evidence="10">Nitrate/nitrite transporter</fullName>
    </recommendedName>
</protein>
<dbReference type="Pfam" id="PF07690">
    <property type="entry name" value="MFS_1"/>
    <property type="match status" value="1"/>
</dbReference>
<evidence type="ECO:0000256" key="6">
    <source>
        <dbReference type="SAM" id="MobiDB-lite"/>
    </source>
</evidence>
<feature type="compositionally biased region" description="Polar residues" evidence="6">
    <location>
        <begin position="217"/>
        <end position="227"/>
    </location>
</feature>
<feature type="compositionally biased region" description="Basic and acidic residues" evidence="6">
    <location>
        <begin position="16"/>
        <end position="27"/>
    </location>
</feature>
<feature type="compositionally biased region" description="Basic and acidic residues" evidence="6">
    <location>
        <begin position="37"/>
        <end position="48"/>
    </location>
</feature>
<evidence type="ECO:0000256" key="2">
    <source>
        <dbReference type="ARBA" id="ARBA00008432"/>
    </source>
</evidence>
<evidence type="ECO:0000256" key="5">
    <source>
        <dbReference type="ARBA" id="ARBA00023136"/>
    </source>
</evidence>
<dbReference type="InterPro" id="IPR036259">
    <property type="entry name" value="MFS_trans_sf"/>
</dbReference>
<feature type="transmembrane region" description="Helical" evidence="7">
    <location>
        <begin position="765"/>
        <end position="790"/>
    </location>
</feature>
<evidence type="ECO:0000256" key="1">
    <source>
        <dbReference type="ARBA" id="ARBA00004141"/>
    </source>
</evidence>
<organism evidence="8 9">
    <name type="scientific">Cyclotella atomus</name>
    <dbReference type="NCBI Taxonomy" id="382360"/>
    <lineage>
        <taxon>Eukaryota</taxon>
        <taxon>Sar</taxon>
        <taxon>Stramenopiles</taxon>
        <taxon>Ochrophyta</taxon>
        <taxon>Bacillariophyta</taxon>
        <taxon>Coscinodiscophyceae</taxon>
        <taxon>Thalassiosirophycidae</taxon>
        <taxon>Stephanodiscales</taxon>
        <taxon>Stephanodiscaceae</taxon>
        <taxon>Cyclotella</taxon>
    </lineage>
</organism>
<dbReference type="InterPro" id="IPR044772">
    <property type="entry name" value="NO3_transporter"/>
</dbReference>
<evidence type="ECO:0000256" key="4">
    <source>
        <dbReference type="ARBA" id="ARBA00022989"/>
    </source>
</evidence>
<feature type="transmembrane region" description="Helical" evidence="7">
    <location>
        <begin position="509"/>
        <end position="528"/>
    </location>
</feature>
<gene>
    <name evidence="8" type="ORF">ACHAWO_000933</name>
</gene>
<dbReference type="PANTHER" id="PTHR23515">
    <property type="entry name" value="HIGH-AFFINITY NITRATE TRANSPORTER 2.3"/>
    <property type="match status" value="1"/>
</dbReference>
<keyword evidence="3 7" id="KW-0812">Transmembrane</keyword>
<feature type="transmembrane region" description="Helical" evidence="7">
    <location>
        <begin position="699"/>
        <end position="718"/>
    </location>
</feature>
<dbReference type="GO" id="GO:0015706">
    <property type="term" value="P:nitrate transmembrane transport"/>
    <property type="evidence" value="ECO:0007669"/>
    <property type="project" value="UniProtKB-ARBA"/>
</dbReference>
<comment type="similarity">
    <text evidence="2">Belongs to the major facilitator superfamily. Nitrate/nitrite porter (TC 2.A.1.8) family.</text>
</comment>
<evidence type="ECO:0000313" key="9">
    <source>
        <dbReference type="Proteomes" id="UP001530400"/>
    </source>
</evidence>
<feature type="compositionally biased region" description="Polar residues" evidence="6">
    <location>
        <begin position="61"/>
        <end position="85"/>
    </location>
</feature>
<dbReference type="CDD" id="cd17341">
    <property type="entry name" value="MFS_NRT2_like"/>
    <property type="match status" value="1"/>
</dbReference>
<dbReference type="Proteomes" id="UP001530400">
    <property type="component" value="Unassembled WGS sequence"/>
</dbReference>
<feature type="transmembrane region" description="Helical" evidence="7">
    <location>
        <begin position="797"/>
        <end position="819"/>
    </location>
</feature>
<evidence type="ECO:0000256" key="3">
    <source>
        <dbReference type="ARBA" id="ARBA00022692"/>
    </source>
</evidence>
<evidence type="ECO:0008006" key="10">
    <source>
        <dbReference type="Google" id="ProtNLM"/>
    </source>
</evidence>
<dbReference type="InterPro" id="IPR011701">
    <property type="entry name" value="MFS"/>
</dbReference>
<keyword evidence="4 7" id="KW-1133">Transmembrane helix</keyword>
<name>A0ABD3N5G1_9STRA</name>
<comment type="subcellular location">
    <subcellularLocation>
        <location evidence="1">Membrane</location>
        <topology evidence="1">Multi-pass membrane protein</topology>
    </subcellularLocation>
</comment>
<accession>A0ABD3N5G1</accession>
<feature type="region of interest" description="Disordered" evidence="6">
    <location>
        <begin position="1"/>
        <end position="116"/>
    </location>
</feature>
<sequence length="867" mass="95510">MAGKQVSSETSIGGSSRKEKYSRRDSSETNSCSRSIDSAKDRPARVEDEALASNEMDSDPKNSNGASATCTDQICKSDEPNTTGKKSILQMKPKHHIVDESEAVSDISQSESEPSMNEEWLINESPHEQMHRTHSIRTIITNPSDHGSIQSLRENVDRVLMSSGRSRSDSRDCMQKTFSPAVAQMLYDQNYYRSADWLRFVPRKSSVDDMSSREESGSSVACSQSHHTPPDRFYRMFDNTRIRVGHSRQGRTVVRQGNGHMQGNVGDINMLMPTDTQVENFRFIPDLVVDETIDEEADVGVENAVVIDSNITIEQIRTDGAHLQPPTTEIYCDPNSESCQIALGNDDCIITQESEVHNETAPDSSNMQPFHSSLRKGAMVRPSDPQAYDHASFHHLPEHIREEHMHKASWDSKYETYACRVDQTQDDRAVEIPVFSMARPHMRAFHFAWISFFVAFLAWFSIAPLLSEIQVSLGLTKEQIWTSSICSVAGGLVARCIMGVLCDIYGARLMTAAILFICGFPTCFTGLVNTTAGLSILRLIIGIGGSAFVTCQYWTCTMFTREVAGTANALAAGWGNLGGGVTYIFTGTILFPFFKLIYRASGADDPANLAWRTSCIIPGFICTAFTFIVLRSSDDSPKGNYQKRKRLGLMRKESAASHLKAAALDYNTWILLIQYGCCFGVEITASNALALYFREEFDLSTAAAAALGSTFGMMNLFFRGLGGFMSDVSNAYTGMRGRLFWQHLTFFLEGAFIVVFSQARSLGGSVAALMAFSMFVQASEGSTFGIVPYLNPSLTGTVAGLIGAGGNAGGVVFSIIFRQTDYRGAFFYMGVATAAISLLSNFVWIKGYQGLFLPKRGGHQPSRMVNE</sequence>
<evidence type="ECO:0000313" key="8">
    <source>
        <dbReference type="EMBL" id="KAL3770573.1"/>
    </source>
</evidence>
<feature type="transmembrane region" description="Helical" evidence="7">
    <location>
        <begin position="739"/>
        <end position="759"/>
    </location>
</feature>
<dbReference type="AlphaFoldDB" id="A0ABD3N5G1"/>
<keyword evidence="5 7" id="KW-0472">Membrane</keyword>
<feature type="compositionally biased region" description="Polar residues" evidence="6">
    <location>
        <begin position="1"/>
        <end position="14"/>
    </location>
</feature>
<feature type="compositionally biased region" description="Polar residues" evidence="6">
    <location>
        <begin position="106"/>
        <end position="115"/>
    </location>
</feature>
<feature type="region of interest" description="Disordered" evidence="6">
    <location>
        <begin position="208"/>
        <end position="231"/>
    </location>
</feature>
<feature type="transmembrane region" description="Helical" evidence="7">
    <location>
        <begin position="825"/>
        <end position="845"/>
    </location>
</feature>